<evidence type="ECO:0000256" key="4">
    <source>
        <dbReference type="ARBA" id="ARBA00022448"/>
    </source>
</evidence>
<dbReference type="GO" id="GO:0015031">
    <property type="term" value="P:protein transport"/>
    <property type="evidence" value="ECO:0007669"/>
    <property type="project" value="UniProtKB-KW"/>
</dbReference>
<evidence type="ECO:0000256" key="1">
    <source>
        <dbReference type="ARBA" id="ARBA00004395"/>
    </source>
</evidence>
<dbReference type="OrthoDB" id="46189at2759"/>
<dbReference type="PANTHER" id="PTHR31658">
    <property type="entry name" value="CONSERVED OLIGOMERIC GOLGI COMPLEX SUBUNIT 1"/>
    <property type="match status" value="1"/>
</dbReference>
<dbReference type="EMBL" id="MRZV01000036">
    <property type="protein sequence ID" value="PIK61302.1"/>
    <property type="molecule type" value="Genomic_DNA"/>
</dbReference>
<dbReference type="InterPro" id="IPR033370">
    <property type="entry name" value="COG1"/>
</dbReference>
<comment type="subcellular location">
    <subcellularLocation>
        <location evidence="1">Golgi apparatus membrane</location>
        <topology evidence="1">Peripheral membrane protein</topology>
    </subcellularLocation>
</comment>
<accession>A0A2G8LM68</accession>
<evidence type="ECO:0000256" key="7">
    <source>
        <dbReference type="ARBA" id="ARBA00023136"/>
    </source>
</evidence>
<evidence type="ECO:0000256" key="5">
    <source>
        <dbReference type="ARBA" id="ARBA00022927"/>
    </source>
</evidence>
<dbReference type="Proteomes" id="UP000230750">
    <property type="component" value="Unassembled WGS sequence"/>
</dbReference>
<dbReference type="AlphaFoldDB" id="A0A2G8LM68"/>
<organism evidence="8 9">
    <name type="scientific">Stichopus japonicus</name>
    <name type="common">Sea cucumber</name>
    <dbReference type="NCBI Taxonomy" id="307972"/>
    <lineage>
        <taxon>Eukaryota</taxon>
        <taxon>Metazoa</taxon>
        <taxon>Echinodermata</taxon>
        <taxon>Eleutherozoa</taxon>
        <taxon>Echinozoa</taxon>
        <taxon>Holothuroidea</taxon>
        <taxon>Aspidochirotacea</taxon>
        <taxon>Aspidochirotida</taxon>
        <taxon>Stichopodidae</taxon>
        <taxon>Apostichopus</taxon>
    </lineage>
</organism>
<dbReference type="PANTHER" id="PTHR31658:SF0">
    <property type="entry name" value="CONSERVED OLIGOMERIC GOLGI COMPLEX SUBUNIT 1"/>
    <property type="match status" value="1"/>
</dbReference>
<evidence type="ECO:0000313" key="9">
    <source>
        <dbReference type="Proteomes" id="UP000230750"/>
    </source>
</evidence>
<keyword evidence="9" id="KW-1185">Reference proteome</keyword>
<comment type="caution">
    <text evidence="8">The sequence shown here is derived from an EMBL/GenBank/DDBJ whole genome shotgun (WGS) entry which is preliminary data.</text>
</comment>
<comment type="similarity">
    <text evidence="2">Belongs to the COG1 family.</text>
</comment>
<gene>
    <name evidence="8" type="ORF">BSL78_01793</name>
</gene>
<keyword evidence="6" id="KW-0333">Golgi apparatus</keyword>
<keyword evidence="4" id="KW-0813">Transport</keyword>
<dbReference type="GO" id="GO:0000139">
    <property type="term" value="C:Golgi membrane"/>
    <property type="evidence" value="ECO:0007669"/>
    <property type="project" value="UniProtKB-SubCell"/>
</dbReference>
<dbReference type="GO" id="GO:0006891">
    <property type="term" value="P:intra-Golgi vesicle-mediated transport"/>
    <property type="evidence" value="ECO:0007669"/>
    <property type="project" value="InterPro"/>
</dbReference>
<dbReference type="STRING" id="307972.A0A2G8LM68"/>
<protein>
    <recommendedName>
        <fullName evidence="3">Conserved oligomeric Golgi complex subunit 1</fullName>
    </recommendedName>
</protein>
<name>A0A2G8LM68_STIJA</name>
<keyword evidence="7" id="KW-0472">Membrane</keyword>
<dbReference type="Pfam" id="PF08700">
    <property type="entry name" value="VPS51_Exo84_N"/>
    <property type="match status" value="1"/>
</dbReference>
<sequence length="341" mass="38712">MDTDELFVKYTVDEIRTIEKSTSERYRDLIEAADTITEMKNCSAQISNAVQDLQKHCVNLQKTMMTRGVAGVSKESHQDLQSKKKFYAISSEIKLLVDIPDRSSRKILKDSSMSDQKTAESLCSILLLEDSSPRQVFAEFLLARKSAIQTCLTPDLHTTSVKTQVCSVTRVAERTLRQIHSIFYNDEASGDCSSLLFDILSAVCNSHSPGNNGPYHIKLEVGNFGKYLPAHIKEQCVHLYVLLVAANFYRTEDEKASWKSVCEKVLKRKLSLWSEFLRSLFITRIQGIIQDALEETVTETQRLIAEATDRLDYSAEERSICSYVWRESGLDIPSEAAWDRE</sequence>
<keyword evidence="5" id="KW-0653">Protein transport</keyword>
<evidence type="ECO:0000256" key="3">
    <source>
        <dbReference type="ARBA" id="ARBA00020978"/>
    </source>
</evidence>
<evidence type="ECO:0000313" key="8">
    <source>
        <dbReference type="EMBL" id="PIK61302.1"/>
    </source>
</evidence>
<evidence type="ECO:0000256" key="6">
    <source>
        <dbReference type="ARBA" id="ARBA00023034"/>
    </source>
</evidence>
<evidence type="ECO:0000256" key="2">
    <source>
        <dbReference type="ARBA" id="ARBA00006653"/>
    </source>
</evidence>
<reference evidence="8 9" key="1">
    <citation type="journal article" date="2017" name="PLoS Biol.">
        <title>The sea cucumber genome provides insights into morphological evolution and visceral regeneration.</title>
        <authorList>
            <person name="Zhang X."/>
            <person name="Sun L."/>
            <person name="Yuan J."/>
            <person name="Sun Y."/>
            <person name="Gao Y."/>
            <person name="Zhang L."/>
            <person name="Li S."/>
            <person name="Dai H."/>
            <person name="Hamel J.F."/>
            <person name="Liu C."/>
            <person name="Yu Y."/>
            <person name="Liu S."/>
            <person name="Lin W."/>
            <person name="Guo K."/>
            <person name="Jin S."/>
            <person name="Xu P."/>
            <person name="Storey K.B."/>
            <person name="Huan P."/>
            <person name="Zhang T."/>
            <person name="Zhou Y."/>
            <person name="Zhang J."/>
            <person name="Lin C."/>
            <person name="Li X."/>
            <person name="Xing L."/>
            <person name="Huo D."/>
            <person name="Sun M."/>
            <person name="Wang L."/>
            <person name="Mercier A."/>
            <person name="Li F."/>
            <person name="Yang H."/>
            <person name="Xiang J."/>
        </authorList>
    </citation>
    <scope>NUCLEOTIDE SEQUENCE [LARGE SCALE GENOMIC DNA]</scope>
    <source>
        <strain evidence="8">Shaxun</strain>
        <tissue evidence="8">Muscle</tissue>
    </source>
</reference>
<dbReference type="GO" id="GO:0017119">
    <property type="term" value="C:Golgi transport complex"/>
    <property type="evidence" value="ECO:0007669"/>
    <property type="project" value="InterPro"/>
</dbReference>
<proteinExistence type="inferred from homology"/>